<dbReference type="OrthoDB" id="439894at2759"/>
<comment type="caution">
    <text evidence="4">The sequence shown here is derived from an EMBL/GenBank/DDBJ whole genome shotgun (WGS) entry which is preliminary data.</text>
</comment>
<accession>A0A812N0V1</accession>
<evidence type="ECO:0000313" key="4">
    <source>
        <dbReference type="EMBL" id="CAE7274364.1"/>
    </source>
</evidence>
<evidence type="ECO:0000313" key="5">
    <source>
        <dbReference type="Proteomes" id="UP000604046"/>
    </source>
</evidence>
<reference evidence="4" key="1">
    <citation type="submission" date="2021-02" db="EMBL/GenBank/DDBJ databases">
        <authorList>
            <person name="Dougan E. K."/>
            <person name="Rhodes N."/>
            <person name="Thang M."/>
            <person name="Chan C."/>
        </authorList>
    </citation>
    <scope>NUCLEOTIDE SEQUENCE</scope>
</reference>
<keyword evidence="5" id="KW-1185">Reference proteome</keyword>
<keyword evidence="2" id="KW-1133">Transmembrane helix</keyword>
<feature type="region of interest" description="Disordered" evidence="1">
    <location>
        <begin position="287"/>
        <end position="311"/>
    </location>
</feature>
<sequence>MVLTGIFITLLPLLAESTRCSYAPGDACLDGGILVRDEPAFECSFSTGTTTSTTSSLTTRTETSTTQTRSTTLTGYFDCAAAYDNRERAWSDAKKVWCCRRRQLGCPTTTSHTVTTSSMTTSTDTSVTSTSSTSTGTRTTTTEVTVTHFAFDCSVALNNWEKEWSEMKKAWCCHREQVGCPASTRTTSTFSTKTSTSQSATATSTSATTTTTSWFFNCSAGYDLWVEGWSDEKKVWCCQRERLGCPFTTLSTSTRTWTSATVSTSTATTQTATSSTLTTRTTSTSVITSTTSSSSRTTTGTSTSSTSSSSISLTTTSTISTTTTTTFLCRRVLAGVPLVDGACGETLQDLCLASSGHVPLEAQPCDSSAKLVCPTTSSVNSTATACSACSTLRMQDWAGRYKLTGEIRWGPSAFCQNESFDGYSVWAIDACGDKLESLGSVRKKDEEIPEMLECCHSSWYSLYMDDATLPEATVGFVLIASQGSKELLGPMLPLLQGIEAREISLPVDSQPVGAYVALAILGFIFLVVSAAAAWFCLKSRQSKEEDHPALWVAREPVAPEVPDDREDRPRPFEDRLKLQTGVDTSREARYAGGAVGPYGVHRGHLPHGDPGWAAEWMVELQLPDVGVDDGAP</sequence>
<feature type="transmembrane region" description="Helical" evidence="2">
    <location>
        <begin position="512"/>
        <end position="537"/>
    </location>
</feature>
<feature type="signal peptide" evidence="3">
    <location>
        <begin position="1"/>
        <end position="17"/>
    </location>
</feature>
<dbReference type="AlphaFoldDB" id="A0A812N0V1"/>
<protein>
    <submittedName>
        <fullName evidence="4">Uncharacterized protein</fullName>
    </submittedName>
</protein>
<evidence type="ECO:0000256" key="3">
    <source>
        <dbReference type="SAM" id="SignalP"/>
    </source>
</evidence>
<dbReference type="Proteomes" id="UP000604046">
    <property type="component" value="Unassembled WGS sequence"/>
</dbReference>
<dbReference type="EMBL" id="CAJNDS010001713">
    <property type="protein sequence ID" value="CAE7274364.1"/>
    <property type="molecule type" value="Genomic_DNA"/>
</dbReference>
<keyword evidence="2" id="KW-0472">Membrane</keyword>
<keyword evidence="2" id="KW-0812">Transmembrane</keyword>
<keyword evidence="3" id="KW-0732">Signal</keyword>
<feature type="region of interest" description="Disordered" evidence="1">
    <location>
        <begin position="117"/>
        <end position="137"/>
    </location>
</feature>
<organism evidence="4 5">
    <name type="scientific">Symbiodinium natans</name>
    <dbReference type="NCBI Taxonomy" id="878477"/>
    <lineage>
        <taxon>Eukaryota</taxon>
        <taxon>Sar</taxon>
        <taxon>Alveolata</taxon>
        <taxon>Dinophyceae</taxon>
        <taxon>Suessiales</taxon>
        <taxon>Symbiodiniaceae</taxon>
        <taxon>Symbiodinium</taxon>
    </lineage>
</organism>
<name>A0A812N0V1_9DINO</name>
<proteinExistence type="predicted"/>
<evidence type="ECO:0000256" key="2">
    <source>
        <dbReference type="SAM" id="Phobius"/>
    </source>
</evidence>
<feature type="chain" id="PRO_5032605910" evidence="3">
    <location>
        <begin position="18"/>
        <end position="632"/>
    </location>
</feature>
<evidence type="ECO:0000256" key="1">
    <source>
        <dbReference type="SAM" id="MobiDB-lite"/>
    </source>
</evidence>
<gene>
    <name evidence="4" type="ORF">SNAT2548_LOCUS14561</name>
</gene>